<dbReference type="Pfam" id="PF14207">
    <property type="entry name" value="DpnD-PcfM"/>
    <property type="match status" value="1"/>
</dbReference>
<reference evidence="3" key="1">
    <citation type="submission" date="2016-11" db="EMBL/GenBank/DDBJ databases">
        <authorList>
            <person name="Jaros S."/>
            <person name="Januszkiewicz K."/>
            <person name="Wedrychowicz H."/>
        </authorList>
    </citation>
    <scope>NUCLEOTIDE SEQUENCE [LARGE SCALE GENOMIC DNA]</scope>
    <source>
        <strain evidence="3">DSM 4029</strain>
    </source>
</reference>
<dbReference type="InterPro" id="IPR025575">
    <property type="entry name" value="DpnD/PcfM_C"/>
</dbReference>
<organism evidence="2 3">
    <name type="scientific">Bittarella massiliensis</name>
    <name type="common">ex Durand et al. 2017</name>
    <dbReference type="NCBI Taxonomy" id="1720313"/>
    <lineage>
        <taxon>Bacteria</taxon>
        <taxon>Bacillati</taxon>
        <taxon>Bacillota</taxon>
        <taxon>Clostridia</taxon>
        <taxon>Eubacteriales</taxon>
        <taxon>Oscillospiraceae</taxon>
        <taxon>Bittarella (ex Durand et al. 2017)</taxon>
    </lineage>
</organism>
<feature type="domain" description="DpnD/PcfM-like C-terminal" evidence="1">
    <location>
        <begin position="4"/>
        <end position="47"/>
    </location>
</feature>
<name>A0AAQ1MFK5_9FIRM</name>
<sequence length="64" mass="7603">MKEYDVTITETLKMTVTVEAESQLEAEQMVSDSWRNQEYILDADNFTGVDFKARRHTRSRDMER</sequence>
<dbReference type="Proteomes" id="UP000184089">
    <property type="component" value="Unassembled WGS sequence"/>
</dbReference>
<accession>A0AAQ1MFK5</accession>
<evidence type="ECO:0000313" key="3">
    <source>
        <dbReference type="Proteomes" id="UP000184089"/>
    </source>
</evidence>
<dbReference type="EMBL" id="FQVY01000005">
    <property type="protein sequence ID" value="SHG57677.1"/>
    <property type="molecule type" value="Genomic_DNA"/>
</dbReference>
<proteinExistence type="predicted"/>
<dbReference type="AlphaFoldDB" id="A0AAQ1MFK5"/>
<dbReference type="RefSeq" id="WP_021660137.1">
    <property type="nucleotide sequence ID" value="NZ_FQVY01000005.1"/>
</dbReference>
<evidence type="ECO:0000259" key="1">
    <source>
        <dbReference type="Pfam" id="PF14207"/>
    </source>
</evidence>
<comment type="caution">
    <text evidence="2">The sequence shown here is derived from an EMBL/GenBank/DDBJ whole genome shotgun (WGS) entry which is preliminary data.</text>
</comment>
<evidence type="ECO:0000313" key="2">
    <source>
        <dbReference type="EMBL" id="SHG57677.1"/>
    </source>
</evidence>
<protein>
    <submittedName>
        <fullName evidence="2">DpnD/PcfM-like protein</fullName>
    </submittedName>
</protein>
<gene>
    <name evidence="2" type="ORF">SAMN05444424_2748</name>
</gene>